<dbReference type="EMBL" id="CYTV01000002">
    <property type="protein sequence ID" value="CUI49812.1"/>
    <property type="molecule type" value="Genomic_DNA"/>
</dbReference>
<sequence length="263" mass="28402">MNPSTRKVLALLALSLALPAAQAQTGYASPEAAGDALVRALSTGDRAALGGILGAHYKQVLPNDIDDDDVYDFLAAWSHSHEMARDADGRAWMDVGPSRWRLPIPLAENKGQWRFDLKAAAPEIRRREIGRNELGAIETLRAIQAAQQSYASQHGGQYAQRLVSRRGQQDGLYWPSADNAPPSPLGIEALVMGPDTPLRAAYYGYRYAILPGEDGQGYRVAAWPARFGVTGVHRFIAGPQGIRQSPQPGRPGTATGADWTPLP</sequence>
<evidence type="ECO:0000313" key="5">
    <source>
        <dbReference type="Proteomes" id="UP000053096"/>
    </source>
</evidence>
<evidence type="ECO:0000313" key="6">
    <source>
        <dbReference type="Proteomes" id="UP000092950"/>
    </source>
</evidence>
<dbReference type="KEGG" id="bpdz:BBN53_04615"/>
<feature type="signal peptide" evidence="2">
    <location>
        <begin position="1"/>
        <end position="23"/>
    </location>
</feature>
<evidence type="ECO:0000313" key="3">
    <source>
        <dbReference type="EMBL" id="ANY15236.1"/>
    </source>
</evidence>
<dbReference type="RefSeq" id="WP_048026606.1">
    <property type="nucleotide sequence ID" value="NZ_CAJGUP010000062.1"/>
</dbReference>
<evidence type="ECO:0000256" key="2">
    <source>
        <dbReference type="SAM" id="SignalP"/>
    </source>
</evidence>
<name>A0A0M9I1U3_9BORD</name>
<dbReference type="InterPro" id="IPR021556">
    <property type="entry name" value="DUF2950"/>
</dbReference>
<organism evidence="4 5">
    <name type="scientific">Bordetella pseudohinzii</name>
    <dbReference type="NCBI Taxonomy" id="1331258"/>
    <lineage>
        <taxon>Bacteria</taxon>
        <taxon>Pseudomonadati</taxon>
        <taxon>Pseudomonadota</taxon>
        <taxon>Betaproteobacteria</taxon>
        <taxon>Burkholderiales</taxon>
        <taxon>Alcaligenaceae</taxon>
        <taxon>Bordetella</taxon>
    </lineage>
</organism>
<evidence type="ECO:0000313" key="4">
    <source>
        <dbReference type="EMBL" id="CUI49812.1"/>
    </source>
</evidence>
<dbReference type="Proteomes" id="UP000053096">
    <property type="component" value="Unassembled WGS sequence"/>
</dbReference>
<keyword evidence="2" id="KW-0732">Signal</keyword>
<evidence type="ECO:0000256" key="1">
    <source>
        <dbReference type="SAM" id="MobiDB-lite"/>
    </source>
</evidence>
<dbReference type="EMBL" id="CP016440">
    <property type="protein sequence ID" value="ANY15236.1"/>
    <property type="molecule type" value="Genomic_DNA"/>
</dbReference>
<gene>
    <name evidence="3" type="ORF">BBN53_04615</name>
    <name evidence="4" type="ORF">ERS370011_00814</name>
</gene>
<feature type="chain" id="PRO_5005837782" evidence="2">
    <location>
        <begin position="24"/>
        <end position="263"/>
    </location>
</feature>
<dbReference type="Pfam" id="PF11453">
    <property type="entry name" value="DUF2950"/>
    <property type="match status" value="1"/>
</dbReference>
<feature type="region of interest" description="Disordered" evidence="1">
    <location>
        <begin position="239"/>
        <end position="263"/>
    </location>
</feature>
<dbReference type="OrthoDB" id="108782at2"/>
<reference evidence="3 6" key="2">
    <citation type="submission" date="2016-07" db="EMBL/GenBank/DDBJ databases">
        <title>Complete genome sequences of Bordetella pseudohinzii.</title>
        <authorList>
            <person name="Spilker T."/>
            <person name="Darrah R."/>
            <person name="LiPuma J.J."/>
        </authorList>
    </citation>
    <scope>NUCLEOTIDE SEQUENCE [LARGE SCALE GENOMIC DNA]</scope>
    <source>
        <strain evidence="3 6">HI4681</strain>
    </source>
</reference>
<dbReference type="AlphaFoldDB" id="A0A0M9I1U3"/>
<protein>
    <submittedName>
        <fullName evidence="4">Protein of uncharacterized function (DUF2950)</fullName>
    </submittedName>
</protein>
<proteinExistence type="predicted"/>
<keyword evidence="6" id="KW-1185">Reference proteome</keyword>
<reference evidence="4 5" key="1">
    <citation type="submission" date="2015-09" db="EMBL/GenBank/DDBJ databases">
        <authorList>
            <person name="Jackson K.R."/>
            <person name="Lunt B.L."/>
            <person name="Fisher J.N.B."/>
            <person name="Gardner A.V."/>
            <person name="Bailey M.E."/>
            <person name="Deus L.M."/>
            <person name="Earl A.S."/>
            <person name="Gibby P.D."/>
            <person name="Hartmann K.A."/>
            <person name="Liu J.E."/>
            <person name="Manci A.M."/>
            <person name="Nielsen D.A."/>
            <person name="Solomon M.B."/>
            <person name="Breakwell D.P."/>
            <person name="Burnett S.H."/>
            <person name="Grose J.H."/>
        </authorList>
    </citation>
    <scope>NUCLEOTIDE SEQUENCE [LARGE SCALE GENOMIC DNA]</scope>
    <source>
        <strain evidence="4 5">2789STDY5608636</strain>
    </source>
</reference>
<accession>A0A0M9I1U3</accession>
<dbReference type="Proteomes" id="UP000092950">
    <property type="component" value="Chromosome"/>
</dbReference>